<gene>
    <name evidence="1" type="ORF">E6B08_10740</name>
</gene>
<dbReference type="InterPro" id="IPR027417">
    <property type="entry name" value="P-loop_NTPase"/>
</dbReference>
<dbReference type="Pfam" id="PF13671">
    <property type="entry name" value="AAA_33"/>
    <property type="match status" value="1"/>
</dbReference>
<keyword evidence="1" id="KW-0808">Transferase</keyword>
<keyword evidence="1" id="KW-0418">Kinase</keyword>
<name>A0A4D6XDB1_PSEPU</name>
<dbReference type="Proteomes" id="UP000298551">
    <property type="component" value="Chromosome"/>
</dbReference>
<organism evidence="1 2">
    <name type="scientific">Pseudomonas putida</name>
    <name type="common">Arthrobacter siderocapsulatus</name>
    <dbReference type="NCBI Taxonomy" id="303"/>
    <lineage>
        <taxon>Bacteria</taxon>
        <taxon>Pseudomonadati</taxon>
        <taxon>Pseudomonadota</taxon>
        <taxon>Gammaproteobacteria</taxon>
        <taxon>Pseudomonadales</taxon>
        <taxon>Pseudomonadaceae</taxon>
        <taxon>Pseudomonas</taxon>
    </lineage>
</organism>
<dbReference type="Gene3D" id="3.40.50.300">
    <property type="entry name" value="P-loop containing nucleotide triphosphate hydrolases"/>
    <property type="match status" value="1"/>
</dbReference>
<sequence length="157" mass="17435">MGQPLVINPDDYLETAVGRVFTAERNQRAWERAWARLRSELAAARPGTHVYLVMGVQGSGKSRWVVDNLGRLGPTAIVFDAALPARLHRQKLLAIAQAFAVPVIAVFIRAPLDLALQRNAQRTVDKRVPEAAVRSVFSLLEPPSKEEGFIWVETVEQ</sequence>
<dbReference type="AlphaFoldDB" id="A0A4D6XDB1"/>
<proteinExistence type="predicted"/>
<protein>
    <submittedName>
        <fullName evidence="1">Kinase</fullName>
    </submittedName>
</protein>
<dbReference type="EMBL" id="CP039371">
    <property type="protein sequence ID" value="QCI15446.1"/>
    <property type="molecule type" value="Genomic_DNA"/>
</dbReference>
<dbReference type="SUPFAM" id="SSF52540">
    <property type="entry name" value="P-loop containing nucleoside triphosphate hydrolases"/>
    <property type="match status" value="1"/>
</dbReference>
<accession>A0A4D6XDB1</accession>
<dbReference type="GO" id="GO:0016301">
    <property type="term" value="F:kinase activity"/>
    <property type="evidence" value="ECO:0007669"/>
    <property type="project" value="UniProtKB-KW"/>
</dbReference>
<reference evidence="2" key="1">
    <citation type="submission" date="2019-04" db="EMBL/GenBank/DDBJ databases">
        <title>Genome sequence of Pseudomonas putida 1290, an auxin catabolizing strain.</title>
        <authorList>
            <person name="Laird T.S."/>
            <person name="Leveau J.H.J."/>
        </authorList>
    </citation>
    <scope>NUCLEOTIDE SEQUENCE [LARGE SCALE GENOMIC DNA]</scope>
    <source>
        <strain evidence="2">1290</strain>
    </source>
</reference>
<evidence type="ECO:0000313" key="2">
    <source>
        <dbReference type="Proteomes" id="UP000298551"/>
    </source>
</evidence>
<evidence type="ECO:0000313" key="1">
    <source>
        <dbReference type="EMBL" id="QCI15446.1"/>
    </source>
</evidence>
<dbReference type="OrthoDB" id="8913805at2"/>